<keyword evidence="4" id="KW-1185">Reference proteome</keyword>
<keyword evidence="2" id="KW-0472">Membrane</keyword>
<feature type="transmembrane region" description="Helical" evidence="2">
    <location>
        <begin position="112"/>
        <end position="133"/>
    </location>
</feature>
<feature type="transmembrane region" description="Helical" evidence="2">
    <location>
        <begin position="145"/>
        <end position="168"/>
    </location>
</feature>
<feature type="region of interest" description="Disordered" evidence="1">
    <location>
        <begin position="346"/>
        <end position="380"/>
    </location>
</feature>
<comment type="caution">
    <text evidence="3">The sequence shown here is derived from an EMBL/GenBank/DDBJ whole genome shotgun (WGS) entry which is preliminary data.</text>
</comment>
<evidence type="ECO:0000256" key="1">
    <source>
        <dbReference type="SAM" id="MobiDB-lite"/>
    </source>
</evidence>
<evidence type="ECO:0000256" key="2">
    <source>
        <dbReference type="SAM" id="Phobius"/>
    </source>
</evidence>
<organism evidence="3 4">
    <name type="scientific">Multifurca ochricompacta</name>
    <dbReference type="NCBI Taxonomy" id="376703"/>
    <lineage>
        <taxon>Eukaryota</taxon>
        <taxon>Fungi</taxon>
        <taxon>Dikarya</taxon>
        <taxon>Basidiomycota</taxon>
        <taxon>Agaricomycotina</taxon>
        <taxon>Agaricomycetes</taxon>
        <taxon>Russulales</taxon>
        <taxon>Russulaceae</taxon>
        <taxon>Multifurca</taxon>
    </lineage>
</organism>
<dbReference type="AlphaFoldDB" id="A0AAD4M7K6"/>
<keyword evidence="2" id="KW-1133">Transmembrane helix</keyword>
<accession>A0AAD4M7K6</accession>
<evidence type="ECO:0000313" key="4">
    <source>
        <dbReference type="Proteomes" id="UP001203297"/>
    </source>
</evidence>
<protein>
    <submittedName>
        <fullName evidence="3">Uncharacterized protein</fullName>
    </submittedName>
</protein>
<dbReference type="EMBL" id="WTXG01000007">
    <property type="protein sequence ID" value="KAI0304367.1"/>
    <property type="molecule type" value="Genomic_DNA"/>
</dbReference>
<sequence>MSNVTLSLDDLPNSLRLPPHLSAHKYFFVCTLTVAAWDTLVLSPRSWKLLKSEGWPVLKAIFFFLRIFMPVEFVIVGVAFFDSAWSRSVSLPCRNNYVSHAHYLSLQACQGFFLFEPICTAVLLAACSAVHTIRIHGIYDKNRSVLYGISAFLVLQVVVTAICCAFYRSVPLLEGQGCVAGPKHNWVGVYWLSITLFYTASLALAVNRSIQSLSTKTLSPWKLMLRDGLNLYGAIWFVNMVNMLFWFIIKPDSDGDSIKTIVTSMAAVLTTTMTLRIILSVRGTLYYGGSFAGVWSTSTGTHSATRGIGSARGPANAPSVLQINSHTHSAHTYTLDGIGQKVEHGWDGAEGKPDILPIPEHDHKGSTMSEPDYDTGYTKAPGLQGVKITVDREIVDFDPSRTK</sequence>
<feature type="transmembrane region" description="Helical" evidence="2">
    <location>
        <begin position="228"/>
        <end position="249"/>
    </location>
</feature>
<evidence type="ECO:0000313" key="3">
    <source>
        <dbReference type="EMBL" id="KAI0304367.1"/>
    </source>
</evidence>
<reference evidence="3" key="1">
    <citation type="journal article" date="2022" name="New Phytol.">
        <title>Evolutionary transition to the ectomycorrhizal habit in the genomes of a hyperdiverse lineage of mushroom-forming fungi.</title>
        <authorList>
            <person name="Looney B."/>
            <person name="Miyauchi S."/>
            <person name="Morin E."/>
            <person name="Drula E."/>
            <person name="Courty P.E."/>
            <person name="Kohler A."/>
            <person name="Kuo A."/>
            <person name="LaButti K."/>
            <person name="Pangilinan J."/>
            <person name="Lipzen A."/>
            <person name="Riley R."/>
            <person name="Andreopoulos W."/>
            <person name="He G."/>
            <person name="Johnson J."/>
            <person name="Nolan M."/>
            <person name="Tritt A."/>
            <person name="Barry K.W."/>
            <person name="Grigoriev I.V."/>
            <person name="Nagy L.G."/>
            <person name="Hibbett D."/>
            <person name="Henrissat B."/>
            <person name="Matheny P.B."/>
            <person name="Labbe J."/>
            <person name="Martin F.M."/>
        </authorList>
    </citation>
    <scope>NUCLEOTIDE SEQUENCE</scope>
    <source>
        <strain evidence="3">BPL690</strain>
    </source>
</reference>
<feature type="transmembrane region" description="Helical" evidence="2">
    <location>
        <begin position="188"/>
        <end position="207"/>
    </location>
</feature>
<name>A0AAD4M7K6_9AGAM</name>
<feature type="transmembrane region" description="Helical" evidence="2">
    <location>
        <begin position="63"/>
        <end position="81"/>
    </location>
</feature>
<feature type="compositionally biased region" description="Basic and acidic residues" evidence="1">
    <location>
        <begin position="346"/>
        <end position="365"/>
    </location>
</feature>
<feature type="transmembrane region" description="Helical" evidence="2">
    <location>
        <begin position="261"/>
        <end position="279"/>
    </location>
</feature>
<proteinExistence type="predicted"/>
<keyword evidence="2" id="KW-0812">Transmembrane</keyword>
<dbReference type="Proteomes" id="UP001203297">
    <property type="component" value="Unassembled WGS sequence"/>
</dbReference>
<gene>
    <name evidence="3" type="ORF">B0F90DRAFT_1243530</name>
</gene>
<feature type="transmembrane region" description="Helical" evidence="2">
    <location>
        <begin position="23"/>
        <end position="42"/>
    </location>
</feature>